<feature type="region of interest" description="Disordered" evidence="1">
    <location>
        <begin position="93"/>
        <end position="112"/>
    </location>
</feature>
<proteinExistence type="predicted"/>
<evidence type="ECO:0000313" key="3">
    <source>
        <dbReference type="Proteomes" id="UP000008524"/>
    </source>
</evidence>
<organism evidence="2 3">
    <name type="scientific">Trypanosoma brucei brucei (strain 927/4 GUTat10.1)</name>
    <dbReference type="NCBI Taxonomy" id="185431"/>
    <lineage>
        <taxon>Eukaryota</taxon>
        <taxon>Discoba</taxon>
        <taxon>Euglenozoa</taxon>
        <taxon>Kinetoplastea</taxon>
        <taxon>Metakinetoplastina</taxon>
        <taxon>Trypanosomatida</taxon>
        <taxon>Trypanosomatidae</taxon>
        <taxon>Trypanosoma</taxon>
    </lineage>
</organism>
<reference evidence="2 3" key="1">
    <citation type="journal article" date="2005" name="Science">
        <title>Comparative genomics of trypanosomatid parasitic protozoa.</title>
        <authorList>
            <person name="El-Sayed N.M."/>
            <person name="Myler P.J."/>
            <person name="Blandin G."/>
            <person name="Berriman M."/>
            <person name="Crabtree J."/>
            <person name="Aggarwal G."/>
            <person name="Caler E."/>
            <person name="Renauld H."/>
            <person name="Worthey E.A."/>
            <person name="Hertz-Fowler C."/>
            <person name="Ghedin E."/>
            <person name="Peacock C."/>
            <person name="Bartholomeu D.C."/>
            <person name="Haas B.J."/>
            <person name="Tran A.N."/>
            <person name="Wortman J.R."/>
            <person name="Alsmark U.C."/>
            <person name="Angiuoli S."/>
            <person name="Anupama A."/>
            <person name="Badger J."/>
            <person name="Bringaud F."/>
            <person name="Cadag E."/>
            <person name="Carlton J.M."/>
            <person name="Cerqueira G.C."/>
            <person name="Creasy T."/>
            <person name="Delcher A.L."/>
            <person name="Djikeng A."/>
            <person name="Embley T.M."/>
            <person name="Hauser C."/>
            <person name="Ivens A.C."/>
            <person name="Kummerfeld S.K."/>
            <person name="Pereira-Leal J.B."/>
            <person name="Nilsson D."/>
            <person name="Peterson J."/>
            <person name="Salzberg S.L."/>
            <person name="Shallom J."/>
            <person name="Silva J.C."/>
            <person name="Sundaram J."/>
            <person name="Westenberger S."/>
            <person name="White O."/>
            <person name="Melville S.E."/>
            <person name="Donelson J.E."/>
            <person name="Andersson B."/>
            <person name="Stuart K.D."/>
            <person name="Hall N."/>
        </authorList>
    </citation>
    <scope>NUCLEOTIDE SEQUENCE [LARGE SCALE GENOMIC DNA]</scope>
    <source>
        <strain evidence="2 3">927/4 GUTat10.1</strain>
    </source>
</reference>
<sequence length="112" mass="12193">MPPGSSTRREIDWEAECSIQTAAATQDLTRPLRGERTITKYSTVQRPAQVEEPKLLMQPPSGEADGYGKHGSDAMQESMESNGRQMEDATLNKVAGSLPPVGIDSSKKNRGF</sequence>
<evidence type="ECO:0000256" key="1">
    <source>
        <dbReference type="SAM" id="MobiDB-lite"/>
    </source>
</evidence>
<feature type="region of interest" description="Disordered" evidence="1">
    <location>
        <begin position="22"/>
        <end position="88"/>
    </location>
</feature>
<dbReference type="GeneID" id="3660308"/>
<accession>Q38G48</accession>
<evidence type="ECO:0000313" key="2">
    <source>
        <dbReference type="EMBL" id="EAN76222.1"/>
    </source>
</evidence>
<keyword evidence="3" id="KW-1185">Reference proteome</keyword>
<reference evidence="2 3" key="2">
    <citation type="journal article" date="2005" name="Science">
        <title>The genome of the African trypanosome Trypanosoma brucei.</title>
        <authorList>
            <person name="Berriman M."/>
            <person name="Ghedin E."/>
            <person name="Hertz-Fowler C."/>
            <person name="Blandin G."/>
            <person name="Renauld H."/>
            <person name="Bartholomeu D.C."/>
            <person name="Lennard N.J."/>
            <person name="Caler E."/>
            <person name="Hamlin N.E."/>
            <person name="Haas B."/>
            <person name="Bohme U."/>
            <person name="Hannick L."/>
            <person name="Aslett M.A."/>
            <person name="Shallom J."/>
            <person name="Marcello L."/>
            <person name="Hou L."/>
            <person name="Wickstead B."/>
            <person name="Alsmark U.C."/>
            <person name="Arrowsmith C."/>
            <person name="Atkin R.J."/>
            <person name="Barron A.J."/>
            <person name="Bringaud F."/>
            <person name="Brooks K."/>
            <person name="Carrington M."/>
            <person name="Cherevach I."/>
            <person name="Chillingworth T.J."/>
            <person name="Churcher C."/>
            <person name="Clark L.N."/>
            <person name="Corton C.H."/>
            <person name="Cronin A."/>
            <person name="Davies R.M."/>
            <person name="Doggett J."/>
            <person name="Djikeng A."/>
            <person name="Feldblyum T."/>
            <person name="Field M.C."/>
            <person name="Fraser A."/>
            <person name="Goodhead I."/>
            <person name="Hance Z."/>
            <person name="Harper D."/>
            <person name="Harris B.R."/>
            <person name="Hauser H."/>
            <person name="Hostetler J."/>
            <person name="Ivens A."/>
            <person name="Jagels K."/>
            <person name="Johnson D."/>
            <person name="Johnson J."/>
            <person name="Jones K."/>
            <person name="Kerhornou A.X."/>
            <person name="Koo H."/>
            <person name="Larke N."/>
            <person name="Landfear S."/>
            <person name="Larkin C."/>
            <person name="Leech V."/>
            <person name="Line A."/>
            <person name="Lord A."/>
            <person name="Macleod A."/>
            <person name="Mooney P.J."/>
            <person name="Moule S."/>
            <person name="Martin D.M."/>
            <person name="Morgan G.W."/>
            <person name="Mungall K."/>
            <person name="Norbertczak H."/>
            <person name="Ormond D."/>
            <person name="Pai G."/>
            <person name="Peacock C.S."/>
            <person name="Peterson J."/>
            <person name="Quail M.A."/>
            <person name="Rabbinowitsch E."/>
            <person name="Rajandream M.A."/>
            <person name="Reitter C."/>
            <person name="Salzberg S.L."/>
            <person name="Sanders M."/>
            <person name="Schobel S."/>
            <person name="Sharp S."/>
            <person name="Simmonds M."/>
            <person name="Simpson A.J."/>
            <person name="Tallon L."/>
            <person name="Turner C.M."/>
            <person name="Tait A."/>
            <person name="Tivey A.R."/>
            <person name="Van Aken S."/>
            <person name="Walker D."/>
            <person name="Wanless D."/>
            <person name="Wang S."/>
            <person name="White B."/>
            <person name="White O."/>
            <person name="Whitehead S."/>
            <person name="Woodward J."/>
            <person name="Wortman J."/>
            <person name="Adams M.D."/>
            <person name="Embley T.M."/>
            <person name="Gull K."/>
            <person name="Ullu E."/>
            <person name="Barry J.D."/>
            <person name="Fairlamb A.H."/>
            <person name="Opperdoes F."/>
            <person name="Barrell B.G."/>
            <person name="Donelson J.E."/>
            <person name="Hall N."/>
            <person name="Fraser C.M."/>
            <person name="Melville S.E."/>
            <person name="El-Sayed N.M."/>
        </authorList>
    </citation>
    <scope>NUCLEOTIDE SEQUENCE [LARGE SCALE GENOMIC DNA]</scope>
    <source>
        <strain evidence="2 3">927/4 GUTat10.1</strain>
    </source>
</reference>
<dbReference type="RefSeq" id="XP_803369.1">
    <property type="nucleotide sequence ID" value="XM_798276.1"/>
</dbReference>
<dbReference type="InParanoid" id="Q38G48"/>
<dbReference type="EMBL" id="CM000207">
    <property type="protein sequence ID" value="EAN76222.1"/>
    <property type="molecule type" value="Genomic_DNA"/>
</dbReference>
<dbReference type="PaxDb" id="5691-EAN76222"/>
<gene>
    <name evidence="2" type="ORF">Tb09.354.0050</name>
</gene>
<protein>
    <submittedName>
        <fullName evidence="2">Uncharacterized protein</fullName>
    </submittedName>
</protein>
<dbReference type="Proteomes" id="UP000008524">
    <property type="component" value="Chromosome 9"/>
</dbReference>
<dbReference type="AlphaFoldDB" id="Q38G48"/>
<dbReference type="KEGG" id="tbr:Tb09.354.0050"/>
<name>Q38G48_TRYB2</name>